<evidence type="ECO:0000256" key="6">
    <source>
        <dbReference type="ARBA" id="ARBA00022692"/>
    </source>
</evidence>
<dbReference type="InterPro" id="IPR000516">
    <property type="entry name" value="Ni-dep_Hydgase_cyt-B"/>
</dbReference>
<dbReference type="RefSeq" id="WP_028728435.1">
    <property type="nucleotide sequence ID" value="NZ_AUAE01000030.1"/>
</dbReference>
<keyword evidence="7" id="KW-0479">Metal-binding</keyword>
<dbReference type="GO" id="GO:0020037">
    <property type="term" value="F:heme binding"/>
    <property type="evidence" value="ECO:0007669"/>
    <property type="project" value="TreeGrafter"/>
</dbReference>
<sequence length="246" mass="28886">MKSRKKRLTEVYVWELPVRIYHWVNALCIVILCITGFIIADPPAILNASEAYFSYWFGIVRFIHFVAAFVFFFNFVFRLYWGFVGNRFARWTNFIPLKKAQWQEVLEVIKVDILMIKNKPVESIGHNALASLIYFGTFWAFLLQSITGFGLYAKMSQSAFPQLFAWTIPLMGGDLMARQIHHFLMWFFILFAIVHVYLVFYHDYIEQRGETSSIIGGWKFIEEEIADKEEITETAETITKIAKKNE</sequence>
<keyword evidence="9 12" id="KW-1133">Transmembrane helix</keyword>
<keyword evidence="5" id="KW-0349">Heme</keyword>
<evidence type="ECO:0000256" key="3">
    <source>
        <dbReference type="ARBA" id="ARBA00022448"/>
    </source>
</evidence>
<evidence type="ECO:0000256" key="7">
    <source>
        <dbReference type="ARBA" id="ARBA00022723"/>
    </source>
</evidence>
<dbReference type="PRINTS" id="PR00161">
    <property type="entry name" value="NIHGNASECYTB"/>
</dbReference>
<dbReference type="Pfam" id="PF01292">
    <property type="entry name" value="Ni_hydr_CYTB"/>
    <property type="match status" value="1"/>
</dbReference>
<dbReference type="NCBIfam" id="TIGR02125">
    <property type="entry name" value="CytB-hydogenase"/>
    <property type="match status" value="1"/>
</dbReference>
<dbReference type="GO" id="GO:0022904">
    <property type="term" value="P:respiratory electron transport chain"/>
    <property type="evidence" value="ECO:0007669"/>
    <property type="project" value="InterPro"/>
</dbReference>
<feature type="transmembrane region" description="Helical" evidence="12">
    <location>
        <begin position="20"/>
        <end position="40"/>
    </location>
</feature>
<evidence type="ECO:0000256" key="9">
    <source>
        <dbReference type="ARBA" id="ARBA00022989"/>
    </source>
</evidence>
<dbReference type="PANTHER" id="PTHR30485">
    <property type="entry name" value="NI/FE-HYDROGENASE 1 B-TYPE CYTOCHROME SUBUNIT"/>
    <property type="match status" value="1"/>
</dbReference>
<evidence type="ECO:0000313" key="15">
    <source>
        <dbReference type="Proteomes" id="UP000033035"/>
    </source>
</evidence>
<evidence type="ECO:0000256" key="5">
    <source>
        <dbReference type="ARBA" id="ARBA00022617"/>
    </source>
</evidence>
<comment type="subcellular location">
    <subcellularLocation>
        <location evidence="1">Cell membrane</location>
        <topology evidence="1">Multi-pass membrane protein</topology>
    </subcellularLocation>
</comment>
<organism evidence="14 15">
    <name type="scientific">Parabacteroides gordonii MS-1 = DSM 23371</name>
    <dbReference type="NCBI Taxonomy" id="1203610"/>
    <lineage>
        <taxon>Bacteria</taxon>
        <taxon>Pseudomonadati</taxon>
        <taxon>Bacteroidota</taxon>
        <taxon>Bacteroidia</taxon>
        <taxon>Bacteroidales</taxon>
        <taxon>Tannerellaceae</taxon>
        <taxon>Parabacteroides</taxon>
    </lineage>
</organism>
<dbReference type="Proteomes" id="UP000033035">
    <property type="component" value="Unassembled WGS sequence"/>
</dbReference>
<protein>
    <submittedName>
        <fullName evidence="14">Ni/Fe-hydrogenase, b-type cytochrome subunit</fullName>
    </submittedName>
</protein>
<comment type="similarity">
    <text evidence="2">Belongs to the HupC/HyaC/HydC family.</text>
</comment>
<evidence type="ECO:0000259" key="13">
    <source>
        <dbReference type="Pfam" id="PF01292"/>
    </source>
</evidence>
<dbReference type="STRING" id="1203610.HMPREF1536_04884"/>
<dbReference type="AlphaFoldDB" id="A0A0F5IS72"/>
<keyword evidence="8" id="KW-0249">Electron transport</keyword>
<keyword evidence="6 12" id="KW-0812">Transmembrane</keyword>
<evidence type="ECO:0000256" key="1">
    <source>
        <dbReference type="ARBA" id="ARBA00004651"/>
    </source>
</evidence>
<evidence type="ECO:0000256" key="2">
    <source>
        <dbReference type="ARBA" id="ARBA00008622"/>
    </source>
</evidence>
<dbReference type="PANTHER" id="PTHR30485:SF0">
    <property type="entry name" value="NI_FE-HYDROGENASE 1 B-TYPE CYTOCHROME SUBUNIT-RELATED"/>
    <property type="match status" value="1"/>
</dbReference>
<feature type="transmembrane region" description="Helical" evidence="12">
    <location>
        <begin position="132"/>
        <end position="153"/>
    </location>
</feature>
<evidence type="ECO:0000256" key="8">
    <source>
        <dbReference type="ARBA" id="ARBA00022982"/>
    </source>
</evidence>
<feature type="domain" description="Cytochrome b561 bacterial/Ni-hydrogenase" evidence="13">
    <location>
        <begin position="13"/>
        <end position="217"/>
    </location>
</feature>
<dbReference type="PROSITE" id="PS00882">
    <property type="entry name" value="NI_HGENASE_CYTB_1"/>
    <property type="match status" value="1"/>
</dbReference>
<evidence type="ECO:0000256" key="4">
    <source>
        <dbReference type="ARBA" id="ARBA00022475"/>
    </source>
</evidence>
<dbReference type="Gene3D" id="1.20.950.20">
    <property type="entry name" value="Transmembrane di-heme cytochromes, Chain C"/>
    <property type="match status" value="1"/>
</dbReference>
<keyword evidence="15" id="KW-1185">Reference proteome</keyword>
<dbReference type="InterPro" id="IPR051542">
    <property type="entry name" value="Hydrogenase_cytochrome"/>
</dbReference>
<evidence type="ECO:0000256" key="12">
    <source>
        <dbReference type="SAM" id="Phobius"/>
    </source>
</evidence>
<feature type="transmembrane region" description="Helical" evidence="12">
    <location>
        <begin position="180"/>
        <end position="200"/>
    </location>
</feature>
<dbReference type="EMBL" id="AQHW01000027">
    <property type="protein sequence ID" value="KKB48419.1"/>
    <property type="molecule type" value="Genomic_DNA"/>
</dbReference>
<evidence type="ECO:0000256" key="10">
    <source>
        <dbReference type="ARBA" id="ARBA00023004"/>
    </source>
</evidence>
<proteinExistence type="inferred from homology"/>
<dbReference type="GO" id="GO:0009055">
    <property type="term" value="F:electron transfer activity"/>
    <property type="evidence" value="ECO:0007669"/>
    <property type="project" value="InterPro"/>
</dbReference>
<keyword evidence="10" id="KW-0408">Iron</keyword>
<dbReference type="GO" id="GO:0005506">
    <property type="term" value="F:iron ion binding"/>
    <property type="evidence" value="ECO:0007669"/>
    <property type="project" value="InterPro"/>
</dbReference>
<dbReference type="HOGENOM" id="CLU_075520_0_1_10"/>
<accession>A0A0F5IS72</accession>
<dbReference type="GO" id="GO:0005886">
    <property type="term" value="C:plasma membrane"/>
    <property type="evidence" value="ECO:0007669"/>
    <property type="project" value="UniProtKB-SubCell"/>
</dbReference>
<keyword evidence="4" id="KW-1003">Cell membrane</keyword>
<dbReference type="SUPFAM" id="SSF81342">
    <property type="entry name" value="Transmembrane di-heme cytochromes"/>
    <property type="match status" value="1"/>
</dbReference>
<comment type="caution">
    <text evidence="14">The sequence shown here is derived from an EMBL/GenBank/DDBJ whole genome shotgun (WGS) entry which is preliminary data.</text>
</comment>
<dbReference type="PATRIC" id="fig|1203610.3.peg.4982"/>
<evidence type="ECO:0000256" key="11">
    <source>
        <dbReference type="ARBA" id="ARBA00023136"/>
    </source>
</evidence>
<gene>
    <name evidence="14" type="ORF">HMPREF1536_04884</name>
</gene>
<reference evidence="14 15" key="1">
    <citation type="submission" date="2013-04" db="EMBL/GenBank/DDBJ databases">
        <title>The Genome Sequence of Parabacteroides gordonii DSM 23371.</title>
        <authorList>
            <consortium name="The Broad Institute Genomics Platform"/>
            <person name="Earl A."/>
            <person name="Ward D."/>
            <person name="Feldgarden M."/>
            <person name="Gevers D."/>
            <person name="Martens E."/>
            <person name="Sakamoto M."/>
            <person name="Benno Y."/>
            <person name="Suzuki N."/>
            <person name="Matsunaga N."/>
            <person name="Koshihara K."/>
            <person name="Seki M."/>
            <person name="Komiya H."/>
            <person name="Walker B."/>
            <person name="Young S."/>
            <person name="Zeng Q."/>
            <person name="Gargeya S."/>
            <person name="Fitzgerald M."/>
            <person name="Haas B."/>
            <person name="Abouelleil A."/>
            <person name="Allen A.W."/>
            <person name="Alvarado L."/>
            <person name="Arachchi H.M."/>
            <person name="Berlin A.M."/>
            <person name="Chapman S.B."/>
            <person name="Gainer-Dewar J."/>
            <person name="Goldberg J."/>
            <person name="Griggs A."/>
            <person name="Gujja S."/>
            <person name="Hansen M."/>
            <person name="Howarth C."/>
            <person name="Imamovic A."/>
            <person name="Ireland A."/>
            <person name="Larimer J."/>
            <person name="McCowan C."/>
            <person name="Murphy C."/>
            <person name="Pearson M."/>
            <person name="Poon T.W."/>
            <person name="Priest M."/>
            <person name="Roberts A."/>
            <person name="Saif S."/>
            <person name="Shea T."/>
            <person name="Sisk P."/>
            <person name="Sykes S."/>
            <person name="Wortman J."/>
            <person name="Nusbaum C."/>
            <person name="Birren B."/>
        </authorList>
    </citation>
    <scope>NUCLEOTIDE SEQUENCE [LARGE SCALE GENOMIC DNA]</scope>
    <source>
        <strain evidence="14 15">MS-1</strain>
    </source>
</reference>
<dbReference type="InterPro" id="IPR016174">
    <property type="entry name" value="Di-haem_cyt_TM"/>
</dbReference>
<feature type="transmembrane region" description="Helical" evidence="12">
    <location>
        <begin position="52"/>
        <end position="77"/>
    </location>
</feature>
<keyword evidence="3" id="KW-0813">Transport</keyword>
<keyword evidence="11 12" id="KW-0472">Membrane</keyword>
<dbReference type="InterPro" id="IPR011577">
    <property type="entry name" value="Cyt_b561_bac/Ni-Hgenase"/>
</dbReference>
<name>A0A0F5IS72_9BACT</name>
<evidence type="ECO:0000313" key="14">
    <source>
        <dbReference type="EMBL" id="KKB48419.1"/>
    </source>
</evidence>